<gene>
    <name evidence="1" type="ORF">A4R26_07005</name>
</gene>
<evidence type="ECO:0000313" key="1">
    <source>
        <dbReference type="EMBL" id="OQP53707.1"/>
    </source>
</evidence>
<reference evidence="2" key="1">
    <citation type="submission" date="2016-04" db="EMBL/GenBank/DDBJ databases">
        <authorList>
            <person name="Chen L."/>
            <person name="Zhuang W."/>
            <person name="Wang G."/>
        </authorList>
    </citation>
    <scope>NUCLEOTIDE SEQUENCE [LARGE SCALE GENOMIC DNA]</scope>
    <source>
        <strain evidence="2">208</strain>
    </source>
</reference>
<keyword evidence="2" id="KW-1185">Reference proteome</keyword>
<organism evidence="1 2">
    <name type="scientific">Niastella populi</name>
    <dbReference type="NCBI Taxonomy" id="550983"/>
    <lineage>
        <taxon>Bacteria</taxon>
        <taxon>Pseudomonadati</taxon>
        <taxon>Bacteroidota</taxon>
        <taxon>Chitinophagia</taxon>
        <taxon>Chitinophagales</taxon>
        <taxon>Chitinophagaceae</taxon>
        <taxon>Niastella</taxon>
    </lineage>
</organism>
<name>A0A1V9F600_9BACT</name>
<dbReference type="Proteomes" id="UP000192276">
    <property type="component" value="Unassembled WGS sequence"/>
</dbReference>
<dbReference type="Gene3D" id="3.40.390.10">
    <property type="entry name" value="Collagenase (Catalytic Domain)"/>
    <property type="match status" value="1"/>
</dbReference>
<dbReference type="OrthoDB" id="939700at2"/>
<dbReference type="GO" id="GO:0008237">
    <property type="term" value="F:metallopeptidase activity"/>
    <property type="evidence" value="ECO:0007669"/>
    <property type="project" value="InterPro"/>
</dbReference>
<dbReference type="RefSeq" id="WP_081169593.1">
    <property type="nucleotide sequence ID" value="NZ_LWBP01000210.1"/>
</dbReference>
<sequence length="219" mass="24311">MGEAELHTITNQLVIHSVIVIYGDAATKELSIQIANDIGKHWNEPKASIKINGEMYNVHFEIDGIYEPSLDPEKVWYNDNPRYNFFRIEAFAAGNISFVDGIGCNTGYFKLDNLIQTSTTAAHEYGHTLGLLHPEVLDIRGKSTPGIMYPRGTIVDPPFQYDPNAKAGGAGGTMNPVHRKVMASEIEALKLHKLFFTNGKAVVGEFSSLYHQKHRPPVT</sequence>
<dbReference type="AlphaFoldDB" id="A0A1V9F600"/>
<protein>
    <submittedName>
        <fullName evidence="1">Peptidase M10</fullName>
    </submittedName>
</protein>
<dbReference type="EMBL" id="LWBP01000210">
    <property type="protein sequence ID" value="OQP53707.1"/>
    <property type="molecule type" value="Genomic_DNA"/>
</dbReference>
<accession>A0A1V9F600</accession>
<dbReference type="SUPFAM" id="SSF55486">
    <property type="entry name" value="Metalloproteases ('zincins'), catalytic domain"/>
    <property type="match status" value="1"/>
</dbReference>
<dbReference type="InterPro" id="IPR024079">
    <property type="entry name" value="MetalloPept_cat_dom_sf"/>
</dbReference>
<dbReference type="STRING" id="550983.A4R26_07005"/>
<evidence type="ECO:0000313" key="2">
    <source>
        <dbReference type="Proteomes" id="UP000192276"/>
    </source>
</evidence>
<comment type="caution">
    <text evidence="1">The sequence shown here is derived from an EMBL/GenBank/DDBJ whole genome shotgun (WGS) entry which is preliminary data.</text>
</comment>
<proteinExistence type="predicted"/>